<gene>
    <name evidence="1" type="ORF">GIB67_024465</name>
</gene>
<evidence type="ECO:0000313" key="1">
    <source>
        <dbReference type="EMBL" id="KAF6162457.1"/>
    </source>
</evidence>
<feature type="non-terminal residue" evidence="1">
    <location>
        <position position="61"/>
    </location>
</feature>
<organism evidence="1 2">
    <name type="scientific">Kingdonia uniflora</name>
    <dbReference type="NCBI Taxonomy" id="39325"/>
    <lineage>
        <taxon>Eukaryota</taxon>
        <taxon>Viridiplantae</taxon>
        <taxon>Streptophyta</taxon>
        <taxon>Embryophyta</taxon>
        <taxon>Tracheophyta</taxon>
        <taxon>Spermatophyta</taxon>
        <taxon>Magnoliopsida</taxon>
        <taxon>Ranunculales</taxon>
        <taxon>Circaeasteraceae</taxon>
        <taxon>Kingdonia</taxon>
    </lineage>
</organism>
<dbReference type="EMBL" id="JACGCM010001027">
    <property type="protein sequence ID" value="KAF6162457.1"/>
    <property type="molecule type" value="Genomic_DNA"/>
</dbReference>
<evidence type="ECO:0000313" key="2">
    <source>
        <dbReference type="Proteomes" id="UP000541444"/>
    </source>
</evidence>
<protein>
    <submittedName>
        <fullName evidence="1">Uncharacterized protein</fullName>
    </submittedName>
</protein>
<reference evidence="1 2" key="1">
    <citation type="journal article" date="2020" name="IScience">
        <title>Genome Sequencing of the Endangered Kingdonia uniflora (Circaeasteraceae, Ranunculales) Reveals Potential Mechanisms of Evolutionary Specialization.</title>
        <authorList>
            <person name="Sun Y."/>
            <person name="Deng T."/>
            <person name="Zhang A."/>
            <person name="Moore M.J."/>
            <person name="Landis J.B."/>
            <person name="Lin N."/>
            <person name="Zhang H."/>
            <person name="Zhang X."/>
            <person name="Huang J."/>
            <person name="Zhang X."/>
            <person name="Sun H."/>
            <person name="Wang H."/>
        </authorList>
    </citation>
    <scope>NUCLEOTIDE SEQUENCE [LARGE SCALE GENOMIC DNA]</scope>
    <source>
        <strain evidence="1">TB1705</strain>
        <tissue evidence="1">Leaf</tissue>
    </source>
</reference>
<name>A0A7J7N5P3_9MAGN</name>
<keyword evidence="2" id="KW-1185">Reference proteome</keyword>
<dbReference type="AlphaFoldDB" id="A0A7J7N5P3"/>
<proteinExistence type="predicted"/>
<accession>A0A7J7N5P3</accession>
<sequence>IFLGTCFIFFQKKKLGARFELFFKIKLGAQVLGARFEFLLKKQLGAQSLGACLKKEQAPNN</sequence>
<comment type="caution">
    <text evidence="1">The sequence shown here is derived from an EMBL/GenBank/DDBJ whole genome shotgun (WGS) entry which is preliminary data.</text>
</comment>
<dbReference type="Proteomes" id="UP000541444">
    <property type="component" value="Unassembled WGS sequence"/>
</dbReference>